<evidence type="ECO:0000256" key="1">
    <source>
        <dbReference type="ARBA" id="ARBA00004245"/>
    </source>
</evidence>
<feature type="compositionally biased region" description="Polar residues" evidence="4">
    <location>
        <begin position="187"/>
        <end position="196"/>
    </location>
</feature>
<feature type="domain" description="EF-hand" evidence="5">
    <location>
        <begin position="1"/>
        <end position="25"/>
    </location>
</feature>
<keyword evidence="3" id="KW-0206">Cytoskeleton</keyword>
<evidence type="ECO:0000256" key="4">
    <source>
        <dbReference type="SAM" id="MobiDB-lite"/>
    </source>
</evidence>
<feature type="region of interest" description="Disordered" evidence="4">
    <location>
        <begin position="120"/>
        <end position="211"/>
    </location>
</feature>
<dbReference type="PANTHER" id="PTHR23169">
    <property type="entry name" value="ENVOPLAKIN"/>
    <property type="match status" value="1"/>
</dbReference>
<feature type="compositionally biased region" description="Low complexity" evidence="4">
    <location>
        <begin position="258"/>
        <end position="268"/>
    </location>
</feature>
<dbReference type="SUPFAM" id="SSF143575">
    <property type="entry name" value="GAS2 domain-like"/>
    <property type="match status" value="1"/>
</dbReference>
<feature type="compositionally biased region" description="Low complexity" evidence="4">
    <location>
        <begin position="298"/>
        <end position="309"/>
    </location>
</feature>
<accession>A8E5Y1</accession>
<reference evidence="7" key="1">
    <citation type="submission" date="2007-09" db="EMBL/GenBank/DDBJ databases">
        <authorList>
            <consortium name="NIH - Xenopus Gene Collection (XGC) project"/>
        </authorList>
    </citation>
    <scope>NUCLEOTIDE SEQUENCE [LARGE SCALE MRNA]</scope>
    <source>
        <tissue evidence="7">Forelimbs and hindlimbs</tissue>
    </source>
</reference>
<dbReference type="InterPro" id="IPR036534">
    <property type="entry name" value="GAR_dom_sf"/>
</dbReference>
<evidence type="ECO:0000259" key="5">
    <source>
        <dbReference type="PROSITE" id="PS50222"/>
    </source>
</evidence>
<dbReference type="PROSITE" id="PS00018">
    <property type="entry name" value="EF_HAND_1"/>
    <property type="match status" value="1"/>
</dbReference>
<sequence>IFDRDGDGYIDYYEFVAALHPNKDAYKPITDADKIEDEVTRQVAKCKCAKRFQVEQIGENKYRFFLGNQFGDSQQLRLVRILRSTVMVRVGGGWMALDEFLVKNDPCRAKGRTNVELREKFMLPEGASQSMTPFRPKGRRSRPSSRGASPNRSNSSPNIQASPSLAASSSTPKTPLHLTRNYGKPWLTNSKTSTPCKSPESPEYQLSSLETTPIQGSKLRLPGYLSGKEFNSIGDSNILTTAATKVRTQFADYRKTPSRAGSKAGSRSSSRRGSDASDFDISEIQSVCSDMPETLLNSSRPSPRASPRSGTGKPSKIPTPQRRSPMNKPNKLTKR</sequence>
<dbReference type="InterPro" id="IPR018247">
    <property type="entry name" value="EF_Hand_1_Ca_BS"/>
</dbReference>
<dbReference type="GO" id="GO:0005198">
    <property type="term" value="F:structural molecule activity"/>
    <property type="evidence" value="ECO:0007669"/>
    <property type="project" value="TreeGrafter"/>
</dbReference>
<comment type="subcellular location">
    <subcellularLocation>
        <location evidence="1">Cytoplasm</location>
        <location evidence="1">Cytoskeleton</location>
    </subcellularLocation>
</comment>
<dbReference type="GO" id="GO:0030056">
    <property type="term" value="C:hemidesmosome"/>
    <property type="evidence" value="ECO:0007669"/>
    <property type="project" value="TreeGrafter"/>
</dbReference>
<evidence type="ECO:0000256" key="3">
    <source>
        <dbReference type="ARBA" id="ARBA00023212"/>
    </source>
</evidence>
<evidence type="ECO:0000259" key="6">
    <source>
        <dbReference type="PROSITE" id="PS51460"/>
    </source>
</evidence>
<feature type="domain" description="GAR" evidence="6">
    <location>
        <begin position="30"/>
        <end position="108"/>
    </location>
</feature>
<dbReference type="PANTHER" id="PTHR23169:SF24">
    <property type="entry name" value="DYSTONIN"/>
    <property type="match status" value="1"/>
</dbReference>
<dbReference type="InterPro" id="IPR002048">
    <property type="entry name" value="EF_hand_dom"/>
</dbReference>
<dbReference type="GO" id="GO:0045104">
    <property type="term" value="P:intermediate filament cytoskeleton organization"/>
    <property type="evidence" value="ECO:0007669"/>
    <property type="project" value="InterPro"/>
</dbReference>
<dbReference type="EMBL" id="BC153760">
    <property type="protein sequence ID" value="AAI53761.1"/>
    <property type="molecule type" value="mRNA"/>
</dbReference>
<dbReference type="Gene3D" id="3.30.920.20">
    <property type="entry name" value="Gas2-like domain"/>
    <property type="match status" value="1"/>
</dbReference>
<dbReference type="GO" id="GO:0031581">
    <property type="term" value="P:hemidesmosome assembly"/>
    <property type="evidence" value="ECO:0007669"/>
    <property type="project" value="TreeGrafter"/>
</dbReference>
<dbReference type="GO" id="GO:0005925">
    <property type="term" value="C:focal adhesion"/>
    <property type="evidence" value="ECO:0007669"/>
    <property type="project" value="TreeGrafter"/>
</dbReference>
<dbReference type="GO" id="GO:0005882">
    <property type="term" value="C:intermediate filament"/>
    <property type="evidence" value="ECO:0007669"/>
    <property type="project" value="TreeGrafter"/>
</dbReference>
<keyword evidence="2" id="KW-0963">Cytoplasm</keyword>
<dbReference type="AlphaFoldDB" id="A8E5Y1"/>
<dbReference type="InterPro" id="IPR003108">
    <property type="entry name" value="GAR_dom"/>
</dbReference>
<dbReference type="PROSITE" id="PS51460">
    <property type="entry name" value="GAR"/>
    <property type="match status" value="1"/>
</dbReference>
<feature type="region of interest" description="Disordered" evidence="4">
    <location>
        <begin position="250"/>
        <end position="335"/>
    </location>
</feature>
<dbReference type="GO" id="GO:0005737">
    <property type="term" value="C:cytoplasm"/>
    <property type="evidence" value="ECO:0007669"/>
    <property type="project" value="TreeGrafter"/>
</dbReference>
<name>A8E5Y1_XENLA</name>
<dbReference type="InterPro" id="IPR043197">
    <property type="entry name" value="Plakin"/>
</dbReference>
<dbReference type="Pfam" id="PF02187">
    <property type="entry name" value="GAS2"/>
    <property type="match status" value="1"/>
</dbReference>
<feature type="compositionally biased region" description="Low complexity" evidence="4">
    <location>
        <begin position="144"/>
        <end position="170"/>
    </location>
</feature>
<feature type="non-terminal residue" evidence="7">
    <location>
        <position position="1"/>
    </location>
</feature>
<dbReference type="FunFam" id="3.30.920.20:FF:000001">
    <property type="entry name" value="Microtubule-actin cross-linking factor 1"/>
    <property type="match status" value="1"/>
</dbReference>
<dbReference type="GO" id="GO:0008017">
    <property type="term" value="F:microtubule binding"/>
    <property type="evidence" value="ECO:0007669"/>
    <property type="project" value="InterPro"/>
</dbReference>
<gene>
    <name evidence="7" type="primary">LOC733202</name>
</gene>
<dbReference type="PROSITE" id="PS50222">
    <property type="entry name" value="EF_HAND_2"/>
    <property type="match status" value="1"/>
</dbReference>
<dbReference type="GO" id="GO:0042060">
    <property type="term" value="P:wound healing"/>
    <property type="evidence" value="ECO:0007669"/>
    <property type="project" value="TreeGrafter"/>
</dbReference>
<evidence type="ECO:0000256" key="2">
    <source>
        <dbReference type="ARBA" id="ARBA00022490"/>
    </source>
</evidence>
<dbReference type="GO" id="GO:0005509">
    <property type="term" value="F:calcium ion binding"/>
    <property type="evidence" value="ECO:0007669"/>
    <property type="project" value="InterPro"/>
</dbReference>
<proteinExistence type="evidence at transcript level"/>
<dbReference type="SMART" id="SM00243">
    <property type="entry name" value="GAS2"/>
    <property type="match status" value="1"/>
</dbReference>
<protein>
    <submittedName>
        <fullName evidence="7">LOC733202 protein</fullName>
    </submittedName>
</protein>
<organism evidence="7">
    <name type="scientific">Xenopus laevis</name>
    <name type="common">African clawed frog</name>
    <dbReference type="NCBI Taxonomy" id="8355"/>
    <lineage>
        <taxon>Eukaryota</taxon>
        <taxon>Metazoa</taxon>
        <taxon>Chordata</taxon>
        <taxon>Craniata</taxon>
        <taxon>Vertebrata</taxon>
        <taxon>Euteleostomi</taxon>
        <taxon>Amphibia</taxon>
        <taxon>Batrachia</taxon>
        <taxon>Anura</taxon>
        <taxon>Pipoidea</taxon>
        <taxon>Pipidae</taxon>
        <taxon>Xenopodinae</taxon>
        <taxon>Xenopus</taxon>
        <taxon>Xenopus</taxon>
    </lineage>
</organism>
<dbReference type="GO" id="GO:0016020">
    <property type="term" value="C:membrane"/>
    <property type="evidence" value="ECO:0007669"/>
    <property type="project" value="TreeGrafter"/>
</dbReference>
<evidence type="ECO:0000313" key="7">
    <source>
        <dbReference type="EMBL" id="AAI53761.1"/>
    </source>
</evidence>